<accession>A0A1J7IA01</accession>
<dbReference type="EMBL" id="CM007366">
    <property type="protein sequence ID" value="OIW09667.1"/>
    <property type="molecule type" value="Genomic_DNA"/>
</dbReference>
<sequence length="93" mass="11288">MVEFLHMFEGYGERLVKCRRPCRHDDWRRRSWVCPRGPFATRRDYYNDDQSLAIRLGFGRQRRRLPPLELIVRIFMEVRAPNSEPLLLNFPNP</sequence>
<protein>
    <submittedName>
        <fullName evidence="1">Uncharacterized protein</fullName>
    </submittedName>
</protein>
<name>A0A1J7IA01_LUPAN</name>
<organism evidence="1 2">
    <name type="scientific">Lupinus angustifolius</name>
    <name type="common">Narrow-leaved blue lupine</name>
    <dbReference type="NCBI Taxonomy" id="3871"/>
    <lineage>
        <taxon>Eukaryota</taxon>
        <taxon>Viridiplantae</taxon>
        <taxon>Streptophyta</taxon>
        <taxon>Embryophyta</taxon>
        <taxon>Tracheophyta</taxon>
        <taxon>Spermatophyta</taxon>
        <taxon>Magnoliopsida</taxon>
        <taxon>eudicotyledons</taxon>
        <taxon>Gunneridae</taxon>
        <taxon>Pentapetalae</taxon>
        <taxon>rosids</taxon>
        <taxon>fabids</taxon>
        <taxon>Fabales</taxon>
        <taxon>Fabaceae</taxon>
        <taxon>Papilionoideae</taxon>
        <taxon>50 kb inversion clade</taxon>
        <taxon>genistoids sensu lato</taxon>
        <taxon>core genistoids</taxon>
        <taxon>Genisteae</taxon>
        <taxon>Lupinus</taxon>
    </lineage>
</organism>
<reference evidence="1 2" key="1">
    <citation type="journal article" date="2017" name="Plant Biotechnol. J.">
        <title>A comprehensive draft genome sequence for lupin (Lupinus angustifolius), an emerging health food: insights into plant-microbe interactions and legume evolution.</title>
        <authorList>
            <person name="Hane J.K."/>
            <person name="Ming Y."/>
            <person name="Kamphuis L.G."/>
            <person name="Nelson M.N."/>
            <person name="Garg G."/>
            <person name="Atkins C.A."/>
            <person name="Bayer P.E."/>
            <person name="Bravo A."/>
            <person name="Bringans S."/>
            <person name="Cannon S."/>
            <person name="Edwards D."/>
            <person name="Foley R."/>
            <person name="Gao L.L."/>
            <person name="Harrison M.J."/>
            <person name="Huang W."/>
            <person name="Hurgobin B."/>
            <person name="Li S."/>
            <person name="Liu C.W."/>
            <person name="McGrath A."/>
            <person name="Morahan G."/>
            <person name="Murray J."/>
            <person name="Weller J."/>
            <person name="Jian J."/>
            <person name="Singh K.B."/>
        </authorList>
    </citation>
    <scope>NUCLEOTIDE SEQUENCE [LARGE SCALE GENOMIC DNA]</scope>
    <source>
        <strain evidence="2">cv. Tanjil</strain>
        <tissue evidence="1">Whole plant</tissue>
    </source>
</reference>
<keyword evidence="2" id="KW-1185">Reference proteome</keyword>
<dbReference type="AlphaFoldDB" id="A0A1J7IA01"/>
<proteinExistence type="predicted"/>
<dbReference type="Proteomes" id="UP000188354">
    <property type="component" value="Chromosome LG06"/>
</dbReference>
<gene>
    <name evidence="1" type="ORF">TanjilG_11054</name>
</gene>
<evidence type="ECO:0000313" key="1">
    <source>
        <dbReference type="EMBL" id="OIW09667.1"/>
    </source>
</evidence>
<dbReference type="Gramene" id="OIW09667">
    <property type="protein sequence ID" value="OIW09667"/>
    <property type="gene ID" value="TanjilG_11054"/>
</dbReference>
<evidence type="ECO:0000313" key="2">
    <source>
        <dbReference type="Proteomes" id="UP000188354"/>
    </source>
</evidence>